<keyword evidence="3" id="KW-0378">Hydrolase</keyword>
<dbReference type="InterPro" id="IPR036582">
    <property type="entry name" value="Mao_N_sf"/>
</dbReference>
<gene>
    <name evidence="6" type="ORF">FE782_22085</name>
</gene>
<name>A0A5R9G4Q7_9BACL</name>
<dbReference type="SUPFAM" id="SSF55383">
    <property type="entry name" value="Copper amine oxidase, domain N"/>
    <property type="match status" value="1"/>
</dbReference>
<keyword evidence="7" id="KW-1185">Reference proteome</keyword>
<comment type="caution">
    <text evidence="6">The sequence shown here is derived from an EMBL/GenBank/DDBJ whole genome shotgun (WGS) entry which is preliminary data.</text>
</comment>
<evidence type="ECO:0000256" key="2">
    <source>
        <dbReference type="ARBA" id="ARBA00022670"/>
    </source>
</evidence>
<evidence type="ECO:0000256" key="4">
    <source>
        <dbReference type="ARBA" id="ARBA00022807"/>
    </source>
</evidence>
<dbReference type="PANTHER" id="PTHR47053">
    <property type="entry name" value="MUREIN DD-ENDOPEPTIDASE MEPH-RELATED"/>
    <property type="match status" value="1"/>
</dbReference>
<accession>A0A5R9G4Q7</accession>
<evidence type="ECO:0000256" key="3">
    <source>
        <dbReference type="ARBA" id="ARBA00022801"/>
    </source>
</evidence>
<organism evidence="6 7">
    <name type="scientific">Paenibacillus antri</name>
    <dbReference type="NCBI Taxonomy" id="2582848"/>
    <lineage>
        <taxon>Bacteria</taxon>
        <taxon>Bacillati</taxon>
        <taxon>Bacillota</taxon>
        <taxon>Bacilli</taxon>
        <taxon>Bacillales</taxon>
        <taxon>Paenibacillaceae</taxon>
        <taxon>Paenibacillus</taxon>
    </lineage>
</organism>
<dbReference type="InterPro" id="IPR012854">
    <property type="entry name" value="Cu_amine_oxidase-like_N"/>
</dbReference>
<dbReference type="Gene3D" id="3.90.1720.10">
    <property type="entry name" value="endopeptidase domain like (from Nostoc punctiforme)"/>
    <property type="match status" value="1"/>
</dbReference>
<reference evidence="6 7" key="1">
    <citation type="submission" date="2019-05" db="EMBL/GenBank/DDBJ databases">
        <authorList>
            <person name="Narsing Rao M.P."/>
            <person name="Li W.J."/>
        </authorList>
    </citation>
    <scope>NUCLEOTIDE SEQUENCE [LARGE SCALE GENOMIC DNA]</scope>
    <source>
        <strain evidence="6 7">SYSU_K30003</strain>
    </source>
</reference>
<dbReference type="AlphaFoldDB" id="A0A5R9G4Q7"/>
<dbReference type="Pfam" id="PF00877">
    <property type="entry name" value="NLPC_P60"/>
    <property type="match status" value="1"/>
</dbReference>
<evidence type="ECO:0000259" key="5">
    <source>
        <dbReference type="PROSITE" id="PS51935"/>
    </source>
</evidence>
<evidence type="ECO:0000313" key="7">
    <source>
        <dbReference type="Proteomes" id="UP000309676"/>
    </source>
</evidence>
<protein>
    <recommendedName>
        <fullName evidence="5">NlpC/P60 domain-containing protein</fullName>
    </recommendedName>
</protein>
<dbReference type="GO" id="GO:0006508">
    <property type="term" value="P:proteolysis"/>
    <property type="evidence" value="ECO:0007669"/>
    <property type="project" value="UniProtKB-KW"/>
</dbReference>
<dbReference type="PROSITE" id="PS51935">
    <property type="entry name" value="NLPC_P60"/>
    <property type="match status" value="1"/>
</dbReference>
<proteinExistence type="inferred from homology"/>
<dbReference type="GO" id="GO:0008234">
    <property type="term" value="F:cysteine-type peptidase activity"/>
    <property type="evidence" value="ECO:0007669"/>
    <property type="project" value="UniProtKB-KW"/>
</dbReference>
<sequence>MDWTREEENKENKWGATKMGSSQIRIVKLLTAGAILLTSCNENGAQEPSTNANDMKNRSNVQTQNVNNAGATISTTTQQNEEYVELQELISVLGYQMANKNGKYSIGDTGVEYEIQMDQVQALKQGEPFSLSDAPKMIEGKPYLPITAVSDLFGEDMSYKFMDGQIQIAPVGEEGFEENADVPLYGDVYEFADDPTDPLRNVDFMDDAGVTDGNIQAQALKNISVNNMLRTARRYLGVRYVFGSEYPDDRTFDCSSYTQYVFAQHGIKLPRTARAQGKVGKTVSRRSLRKGDLLFFHIPGRFKSKNIPGHVGIYIGNGRMIHALNEPKDGVQYRSINIPFWRKNFLWAKRVAY</sequence>
<dbReference type="RefSeq" id="WP_138196513.1">
    <property type="nucleotide sequence ID" value="NZ_VCIW01000017.1"/>
</dbReference>
<evidence type="ECO:0000313" key="6">
    <source>
        <dbReference type="EMBL" id="TLS50029.1"/>
    </source>
</evidence>
<dbReference type="InterPro" id="IPR038765">
    <property type="entry name" value="Papain-like_cys_pep_sf"/>
</dbReference>
<dbReference type="Proteomes" id="UP000309676">
    <property type="component" value="Unassembled WGS sequence"/>
</dbReference>
<dbReference type="SUPFAM" id="SSF54001">
    <property type="entry name" value="Cysteine proteinases"/>
    <property type="match status" value="1"/>
</dbReference>
<keyword evidence="2" id="KW-0645">Protease</keyword>
<dbReference type="Pfam" id="PF07833">
    <property type="entry name" value="Cu_amine_oxidN1"/>
    <property type="match status" value="1"/>
</dbReference>
<dbReference type="InterPro" id="IPR000064">
    <property type="entry name" value="NLP_P60_dom"/>
</dbReference>
<dbReference type="InterPro" id="IPR051202">
    <property type="entry name" value="Peptidase_C40"/>
</dbReference>
<dbReference type="EMBL" id="VCIW01000017">
    <property type="protein sequence ID" value="TLS50029.1"/>
    <property type="molecule type" value="Genomic_DNA"/>
</dbReference>
<keyword evidence="4" id="KW-0788">Thiol protease</keyword>
<evidence type="ECO:0000256" key="1">
    <source>
        <dbReference type="ARBA" id="ARBA00007074"/>
    </source>
</evidence>
<dbReference type="PANTHER" id="PTHR47053:SF1">
    <property type="entry name" value="MUREIN DD-ENDOPEPTIDASE MEPH-RELATED"/>
    <property type="match status" value="1"/>
</dbReference>
<comment type="similarity">
    <text evidence="1">Belongs to the peptidase C40 family.</text>
</comment>
<feature type="domain" description="NlpC/P60" evidence="5">
    <location>
        <begin position="222"/>
        <end position="352"/>
    </location>
</feature>
<dbReference type="OrthoDB" id="9813118at2"/>